<dbReference type="EMBL" id="SMMG02000003">
    <property type="protein sequence ID" value="KAA3481576.1"/>
    <property type="molecule type" value="Genomic_DNA"/>
</dbReference>
<dbReference type="Proteomes" id="UP000325315">
    <property type="component" value="Unassembled WGS sequence"/>
</dbReference>
<feature type="compositionally biased region" description="Basic and acidic residues" evidence="1">
    <location>
        <begin position="13"/>
        <end position="24"/>
    </location>
</feature>
<evidence type="ECO:0000313" key="3">
    <source>
        <dbReference type="Proteomes" id="UP000325315"/>
    </source>
</evidence>
<organism evidence="2 3">
    <name type="scientific">Gossypium australe</name>
    <dbReference type="NCBI Taxonomy" id="47621"/>
    <lineage>
        <taxon>Eukaryota</taxon>
        <taxon>Viridiplantae</taxon>
        <taxon>Streptophyta</taxon>
        <taxon>Embryophyta</taxon>
        <taxon>Tracheophyta</taxon>
        <taxon>Spermatophyta</taxon>
        <taxon>Magnoliopsida</taxon>
        <taxon>eudicotyledons</taxon>
        <taxon>Gunneridae</taxon>
        <taxon>Pentapetalae</taxon>
        <taxon>rosids</taxon>
        <taxon>malvids</taxon>
        <taxon>Malvales</taxon>
        <taxon>Malvaceae</taxon>
        <taxon>Malvoideae</taxon>
        <taxon>Gossypium</taxon>
    </lineage>
</organism>
<keyword evidence="3" id="KW-1185">Reference proteome</keyword>
<feature type="region of interest" description="Disordered" evidence="1">
    <location>
        <begin position="1"/>
        <end position="24"/>
    </location>
</feature>
<accession>A0A5B6WK82</accession>
<dbReference type="AlphaFoldDB" id="A0A5B6WK82"/>
<name>A0A5B6WK82_9ROSI</name>
<protein>
    <submittedName>
        <fullName evidence="2">Uncharacterized protein</fullName>
    </submittedName>
</protein>
<reference evidence="3" key="1">
    <citation type="journal article" date="2019" name="Plant Biotechnol. J.">
        <title>Genome sequencing of the Australian wild diploid species Gossypium australe highlights disease resistance and delayed gland morphogenesis.</title>
        <authorList>
            <person name="Cai Y."/>
            <person name="Cai X."/>
            <person name="Wang Q."/>
            <person name="Wang P."/>
            <person name="Zhang Y."/>
            <person name="Cai C."/>
            <person name="Xu Y."/>
            <person name="Wang K."/>
            <person name="Zhou Z."/>
            <person name="Wang C."/>
            <person name="Geng S."/>
            <person name="Li B."/>
            <person name="Dong Q."/>
            <person name="Hou Y."/>
            <person name="Wang H."/>
            <person name="Ai P."/>
            <person name="Liu Z."/>
            <person name="Yi F."/>
            <person name="Sun M."/>
            <person name="An G."/>
            <person name="Cheng J."/>
            <person name="Zhang Y."/>
            <person name="Shi Q."/>
            <person name="Xie Y."/>
            <person name="Shi X."/>
            <person name="Chang Y."/>
            <person name="Huang F."/>
            <person name="Chen Y."/>
            <person name="Hong S."/>
            <person name="Mi L."/>
            <person name="Sun Q."/>
            <person name="Zhang L."/>
            <person name="Zhou B."/>
            <person name="Peng R."/>
            <person name="Zhang X."/>
            <person name="Liu F."/>
        </authorList>
    </citation>
    <scope>NUCLEOTIDE SEQUENCE [LARGE SCALE GENOMIC DNA]</scope>
    <source>
        <strain evidence="3">cv. PA1801</strain>
    </source>
</reference>
<feature type="compositionally biased region" description="Polar residues" evidence="1">
    <location>
        <begin position="1"/>
        <end position="10"/>
    </location>
</feature>
<sequence length="98" mass="10676">MRSSIPTSFQLKTTRERREGKERRELTTKVVESVCDIATSYVCHCDVINVSSQGETRNPIVLISPIASVTNVPHYSSDLTVGSSLGCYTNVPPSSSSI</sequence>
<proteinExistence type="predicted"/>
<gene>
    <name evidence="2" type="ORF">EPI10_021934</name>
</gene>
<evidence type="ECO:0000313" key="2">
    <source>
        <dbReference type="EMBL" id="KAA3481576.1"/>
    </source>
</evidence>
<evidence type="ECO:0000256" key="1">
    <source>
        <dbReference type="SAM" id="MobiDB-lite"/>
    </source>
</evidence>
<comment type="caution">
    <text evidence="2">The sequence shown here is derived from an EMBL/GenBank/DDBJ whole genome shotgun (WGS) entry which is preliminary data.</text>
</comment>